<keyword evidence="5" id="KW-1185">Reference proteome</keyword>
<dbReference type="Pfam" id="PF02826">
    <property type="entry name" value="2-Hacid_dh_C"/>
    <property type="match status" value="1"/>
</dbReference>
<proteinExistence type="predicted"/>
<organism evidence="4 5">
    <name type="scientific">Achromobacter aloeverae</name>
    <dbReference type="NCBI Taxonomy" id="1750518"/>
    <lineage>
        <taxon>Bacteria</taxon>
        <taxon>Pseudomonadati</taxon>
        <taxon>Pseudomonadota</taxon>
        <taxon>Betaproteobacteria</taxon>
        <taxon>Burkholderiales</taxon>
        <taxon>Alcaligenaceae</taxon>
        <taxon>Achromobacter</taxon>
    </lineage>
</organism>
<keyword evidence="2" id="KW-0520">NAD</keyword>
<feature type="domain" description="D-isomer specific 2-hydroxyacid dehydrogenase NAD-binding" evidence="3">
    <location>
        <begin position="102"/>
        <end position="271"/>
    </location>
</feature>
<dbReference type="AlphaFoldDB" id="A0A4Q1HIR6"/>
<evidence type="ECO:0000313" key="4">
    <source>
        <dbReference type="EMBL" id="RXN86891.1"/>
    </source>
</evidence>
<dbReference type="GO" id="GO:0051287">
    <property type="term" value="F:NAD binding"/>
    <property type="evidence" value="ECO:0007669"/>
    <property type="project" value="InterPro"/>
</dbReference>
<evidence type="ECO:0000256" key="2">
    <source>
        <dbReference type="ARBA" id="ARBA00023027"/>
    </source>
</evidence>
<evidence type="ECO:0000256" key="1">
    <source>
        <dbReference type="ARBA" id="ARBA00023002"/>
    </source>
</evidence>
<dbReference type="SUPFAM" id="SSF52283">
    <property type="entry name" value="Formate/glycerate dehydrogenase catalytic domain-like"/>
    <property type="match status" value="1"/>
</dbReference>
<evidence type="ECO:0000259" key="3">
    <source>
        <dbReference type="Pfam" id="PF02826"/>
    </source>
</evidence>
<dbReference type="EMBL" id="PYAL01000005">
    <property type="protein sequence ID" value="RXN86891.1"/>
    <property type="molecule type" value="Genomic_DNA"/>
</dbReference>
<evidence type="ECO:0000313" key="5">
    <source>
        <dbReference type="Proteomes" id="UP000290849"/>
    </source>
</evidence>
<dbReference type="InterPro" id="IPR006140">
    <property type="entry name" value="D-isomer_DH_NAD-bd"/>
</dbReference>
<reference evidence="4 5" key="1">
    <citation type="journal article" date="2017" name="Int. J. Syst. Evol. Microbiol.">
        <title>Achromobacter aloeverae sp. nov., isolated from the root of Aloe vera (L.) Burm.f.</title>
        <authorList>
            <person name="Kuncharoen N."/>
            <person name="Muramatsu Y."/>
            <person name="Shibata C."/>
            <person name="Kamakura Y."/>
            <person name="Nakagawa Y."/>
            <person name="Tanasupawat S."/>
        </authorList>
    </citation>
    <scope>NUCLEOTIDE SEQUENCE [LARGE SCALE GENOMIC DNA]</scope>
    <source>
        <strain evidence="4 5">AVA-1</strain>
    </source>
</reference>
<dbReference type="Proteomes" id="UP000290849">
    <property type="component" value="Unassembled WGS sequence"/>
</dbReference>
<dbReference type="PANTHER" id="PTHR43333">
    <property type="entry name" value="2-HACID_DH_C DOMAIN-CONTAINING PROTEIN"/>
    <property type="match status" value="1"/>
</dbReference>
<dbReference type="RefSeq" id="WP_129151892.1">
    <property type="nucleotide sequence ID" value="NZ_JBHSDO010000012.1"/>
</dbReference>
<keyword evidence="4" id="KW-0670">Pyruvate</keyword>
<comment type="caution">
    <text evidence="4">The sequence shown here is derived from an EMBL/GenBank/DDBJ whole genome shotgun (WGS) entry which is preliminary data.</text>
</comment>
<accession>A0A4Q1HIR6</accession>
<dbReference type="CDD" id="cd12164">
    <property type="entry name" value="GDH_like_2"/>
    <property type="match status" value="1"/>
</dbReference>
<dbReference type="InterPro" id="IPR036291">
    <property type="entry name" value="NAD(P)-bd_dom_sf"/>
</dbReference>
<dbReference type="PANTHER" id="PTHR43333:SF1">
    <property type="entry name" value="D-ISOMER SPECIFIC 2-HYDROXYACID DEHYDROGENASE NAD-BINDING DOMAIN-CONTAINING PROTEIN"/>
    <property type="match status" value="1"/>
</dbReference>
<dbReference type="Gene3D" id="3.40.50.720">
    <property type="entry name" value="NAD(P)-binding Rossmann-like Domain"/>
    <property type="match status" value="2"/>
</dbReference>
<protein>
    <submittedName>
        <fullName evidence="4">Glyoxylate/hydroxypyruvate reductase A</fullName>
    </submittedName>
</protein>
<dbReference type="SUPFAM" id="SSF51735">
    <property type="entry name" value="NAD(P)-binding Rossmann-fold domains"/>
    <property type="match status" value="1"/>
</dbReference>
<dbReference type="OrthoDB" id="9787219at2"/>
<name>A0A4Q1HIR6_9BURK</name>
<sequence length="306" mass="32665">MSLVLIRKTAPTEAWLAALRDACPGLDVRVWPDTGPVEDVEFVLTWAADPGVIAGFPNLRAIFSLGAGVDHILKDSTVPAALPVARMVDSSLTMGMVQYVTMAALQYRRGWEAMRASQREGQWRRPELGGARVGILGLGELGGACGKALAALGFEVAGWSRSAKDIAGIRAYTGQDQLAGFLARSDVLVCLLPLTAELENFLNRATFDQLPRGAYLVHAGRGEHLVEADLLDALDRGQLSGAVLDVFRHEPLPGGHPFWAREDIIITPHNASQTHPATAAAHVAANVARARAGQALIGQVDRAQGY</sequence>
<keyword evidence="1" id="KW-0560">Oxidoreductase</keyword>
<dbReference type="GO" id="GO:0016491">
    <property type="term" value="F:oxidoreductase activity"/>
    <property type="evidence" value="ECO:0007669"/>
    <property type="project" value="UniProtKB-KW"/>
</dbReference>
<gene>
    <name evidence="4" type="ORF">C7R54_18485</name>
</gene>